<dbReference type="InterPro" id="IPR058706">
    <property type="entry name" value="zf-C2H2_AHC1-like"/>
</dbReference>
<dbReference type="Proteomes" id="UP000799437">
    <property type="component" value="Unassembled WGS sequence"/>
</dbReference>
<sequence>MQSMSGMFRLPWATEPQPHELCEKIQLSKPRQFPIPTANFKRKRTDSVDLLDSVAVQKRAKVTPREVLPTTATPTTSVTDPVPASQVLPGPVAEQKKDLPLQHGNVNPRPTPSPDAGKETAVDSVARAPSSLPPVAENTHVVQPSDTADMEACLTPLQVSIETQFNLEILFKHQELRLIDQELAKAQIALEQLRRCHIIPFPGSDGMSENVTIGAGQALRPAPGHSQPAHPAAWGVTDGPYTRHYAKWLIPDPKFDSVPLSSLSNGWEGRKATRAHFDPLNGSKSRTSRNSTFGLNLPSIGGEPAKDVPKVDPLLHKRSSDGKWVRLFCNDCGHSNFSNTQGFLNHCRIKHQLVFKSHDAAACQLGRPVDDQEAGAAQPTPTAVQSTPLPTPTNATTATPITAYSSAPRPFVHSLITKTPAQIITKSLPPRRLTEASPVELPRADTAGKVNALMTPTLTPGVKRNDYFSTPVLASPVNKLSDGSSFIPSPQTPFLNTLFEKRGVSGNLRDAVAAAKTKVDLSAIEMPSDDELGSAPHSPNHKTSESQPMARLPSRGGMGPLSQRQTSKKAHSSESTRPAHRAPTALNLNATPSLENSNSRPVSQSPVGLSPHTLESNPGLVSDDDDEDDEDDNCSVSQIDRDVDMMQAHHPVVVDDGSDAECERRKGIQGFKKAGPSQKQ</sequence>
<dbReference type="EMBL" id="ML996569">
    <property type="protein sequence ID" value="KAF2759701.1"/>
    <property type="molecule type" value="Genomic_DNA"/>
</dbReference>
<accession>A0A6A6WF11</accession>
<feature type="compositionally biased region" description="Acidic residues" evidence="1">
    <location>
        <begin position="622"/>
        <end position="633"/>
    </location>
</feature>
<keyword evidence="4" id="KW-1185">Reference proteome</keyword>
<name>A0A6A6WF11_9PEZI</name>
<dbReference type="Pfam" id="PF25909">
    <property type="entry name" value="zf-C2H2_AHC1"/>
    <property type="match status" value="1"/>
</dbReference>
<dbReference type="OrthoDB" id="5355528at2759"/>
<feature type="region of interest" description="Disordered" evidence="1">
    <location>
        <begin position="371"/>
        <end position="400"/>
    </location>
</feature>
<feature type="compositionally biased region" description="Low complexity" evidence="1">
    <location>
        <begin position="69"/>
        <end position="85"/>
    </location>
</feature>
<proteinExistence type="predicted"/>
<evidence type="ECO:0000256" key="1">
    <source>
        <dbReference type="SAM" id="MobiDB-lite"/>
    </source>
</evidence>
<dbReference type="AlphaFoldDB" id="A0A6A6WF11"/>
<feature type="domain" description="AHC1-like C2H2 zinc-finger" evidence="2">
    <location>
        <begin position="318"/>
        <end position="361"/>
    </location>
</feature>
<evidence type="ECO:0000259" key="2">
    <source>
        <dbReference type="Pfam" id="PF25909"/>
    </source>
</evidence>
<gene>
    <name evidence="3" type="ORF">EJ05DRAFT_306996</name>
</gene>
<feature type="region of interest" description="Disordered" evidence="1">
    <location>
        <begin position="65"/>
        <end position="121"/>
    </location>
</feature>
<dbReference type="GeneID" id="54481709"/>
<protein>
    <recommendedName>
        <fullName evidence="2">AHC1-like C2H2 zinc-finger domain-containing protein</fullName>
    </recommendedName>
</protein>
<evidence type="ECO:0000313" key="4">
    <source>
        <dbReference type="Proteomes" id="UP000799437"/>
    </source>
</evidence>
<feature type="region of interest" description="Disordered" evidence="1">
    <location>
        <begin position="278"/>
        <end position="301"/>
    </location>
</feature>
<dbReference type="RefSeq" id="XP_033602152.1">
    <property type="nucleotide sequence ID" value="XM_033740655.1"/>
</dbReference>
<feature type="region of interest" description="Disordered" evidence="1">
    <location>
        <begin position="528"/>
        <end position="680"/>
    </location>
</feature>
<evidence type="ECO:0000313" key="3">
    <source>
        <dbReference type="EMBL" id="KAF2759701.1"/>
    </source>
</evidence>
<reference evidence="3" key="1">
    <citation type="journal article" date="2020" name="Stud. Mycol.">
        <title>101 Dothideomycetes genomes: a test case for predicting lifestyles and emergence of pathogens.</title>
        <authorList>
            <person name="Haridas S."/>
            <person name="Albert R."/>
            <person name="Binder M."/>
            <person name="Bloem J."/>
            <person name="Labutti K."/>
            <person name="Salamov A."/>
            <person name="Andreopoulos B."/>
            <person name="Baker S."/>
            <person name="Barry K."/>
            <person name="Bills G."/>
            <person name="Bluhm B."/>
            <person name="Cannon C."/>
            <person name="Castanera R."/>
            <person name="Culley D."/>
            <person name="Daum C."/>
            <person name="Ezra D."/>
            <person name="Gonzalez J."/>
            <person name="Henrissat B."/>
            <person name="Kuo A."/>
            <person name="Liang C."/>
            <person name="Lipzen A."/>
            <person name="Lutzoni F."/>
            <person name="Magnuson J."/>
            <person name="Mondo S."/>
            <person name="Nolan M."/>
            <person name="Ohm R."/>
            <person name="Pangilinan J."/>
            <person name="Park H.-J."/>
            <person name="Ramirez L."/>
            <person name="Alfaro M."/>
            <person name="Sun H."/>
            <person name="Tritt A."/>
            <person name="Yoshinaga Y."/>
            <person name="Zwiers L.-H."/>
            <person name="Turgeon B."/>
            <person name="Goodwin S."/>
            <person name="Spatafora J."/>
            <person name="Crous P."/>
            <person name="Grigoriev I."/>
        </authorList>
    </citation>
    <scope>NUCLEOTIDE SEQUENCE</scope>
    <source>
        <strain evidence="3">CBS 121739</strain>
    </source>
</reference>
<feature type="compositionally biased region" description="Polar residues" evidence="1">
    <location>
        <begin position="282"/>
        <end position="294"/>
    </location>
</feature>
<organism evidence="3 4">
    <name type="scientific">Pseudovirgaria hyperparasitica</name>
    <dbReference type="NCBI Taxonomy" id="470096"/>
    <lineage>
        <taxon>Eukaryota</taxon>
        <taxon>Fungi</taxon>
        <taxon>Dikarya</taxon>
        <taxon>Ascomycota</taxon>
        <taxon>Pezizomycotina</taxon>
        <taxon>Dothideomycetes</taxon>
        <taxon>Dothideomycetes incertae sedis</taxon>
        <taxon>Acrospermales</taxon>
        <taxon>Acrospermaceae</taxon>
        <taxon>Pseudovirgaria</taxon>
    </lineage>
</organism>
<feature type="compositionally biased region" description="Polar residues" evidence="1">
    <location>
        <begin position="586"/>
        <end position="607"/>
    </location>
</feature>